<gene>
    <name evidence="1" type="ORF">MNBD_ALPHA04-170</name>
</gene>
<sequence>PYNDENMIMLSAAIRIAAPDLAGQFNARSKAFHAAMAKGRKPAVQAAANLRQTAAALADRFSRSSFNRDQTFQIMESIAGQAISPRFTDYEGSVQAVMAIDTLLNGLVNGGQVSEAAAASLRGQINVAYKAVDEPNSYSPLKFRRALGSAVRTIRSLR</sequence>
<proteinExistence type="predicted"/>
<name>A0A3B0RYQ2_9ZZZZ</name>
<dbReference type="AlphaFoldDB" id="A0A3B0RYQ2"/>
<feature type="non-terminal residue" evidence="1">
    <location>
        <position position="1"/>
    </location>
</feature>
<accession>A0A3B0RYQ2</accession>
<evidence type="ECO:0000313" key="1">
    <source>
        <dbReference type="EMBL" id="VAV96592.1"/>
    </source>
</evidence>
<organism evidence="1">
    <name type="scientific">hydrothermal vent metagenome</name>
    <dbReference type="NCBI Taxonomy" id="652676"/>
    <lineage>
        <taxon>unclassified sequences</taxon>
        <taxon>metagenomes</taxon>
        <taxon>ecological metagenomes</taxon>
    </lineage>
</organism>
<protein>
    <submittedName>
        <fullName evidence="1">Uncharacterized protein</fullName>
    </submittedName>
</protein>
<dbReference type="EMBL" id="UOEF01000234">
    <property type="protein sequence ID" value="VAV96592.1"/>
    <property type="molecule type" value="Genomic_DNA"/>
</dbReference>
<reference evidence="1" key="1">
    <citation type="submission" date="2018-06" db="EMBL/GenBank/DDBJ databases">
        <authorList>
            <person name="Zhirakovskaya E."/>
        </authorList>
    </citation>
    <scope>NUCLEOTIDE SEQUENCE</scope>
</reference>